<keyword evidence="3 6" id="KW-0812">Transmembrane</keyword>
<sequence>MSEVIQSHSDSTNNSAYPLLSLLIGPVCMLIFAWVPPPEGLNDAAWATIGLVLWMGIWWITEAVPIPVTSFLPLIVAPLLGIASMKETAAPYAHPLIFLFMGGFVLSLAMERWELHKRVALNTLLMIGAKPSAQIGGMMAVTGFLSMWMSNTATAVMMLPIGLSVIDMLRSGKLESAGFANALLLGIAYSASIGGLATLIGTPPNALMAAYLNDNFEINIGFAEWMYVGVPLSAGLLLFTWYTLTHVTYKVDRVTLDNPKHLFREQLRALGPMKRPEKLVLMVFAVTAFAWMFRPLLADLLHLKLNDTVIAMAAACALFIIPVDKQSTRILTWNDTAKMPWGVLMLFGGGLSLAVLIKSSGLALAIAEQVELLQGMPTWIMIGAVVCVIVFLTEVTSNTATAAGFLPLLGPVALTLAGTPMMLVVPAAIAASCAFMMPVATPPNAIVFSSGHLKIKDMVSAGVMLNVFSIVWVSLITLTLARWLLNF</sequence>
<dbReference type="InterPro" id="IPR031312">
    <property type="entry name" value="Na/sul_symport_CS"/>
</dbReference>
<protein>
    <submittedName>
        <fullName evidence="7">Sodium-dependent anion transporter</fullName>
    </submittedName>
</protein>
<dbReference type="KEGG" id="ttu:TERTU_0626"/>
<evidence type="ECO:0000256" key="3">
    <source>
        <dbReference type="ARBA" id="ARBA00022692"/>
    </source>
</evidence>
<feature type="transmembrane region" description="Helical" evidence="6">
    <location>
        <begin position="222"/>
        <end position="244"/>
    </location>
</feature>
<evidence type="ECO:0000256" key="5">
    <source>
        <dbReference type="ARBA" id="ARBA00023136"/>
    </source>
</evidence>
<dbReference type="GO" id="GO:0005886">
    <property type="term" value="C:plasma membrane"/>
    <property type="evidence" value="ECO:0007669"/>
    <property type="project" value="TreeGrafter"/>
</dbReference>
<feature type="transmembrane region" description="Helical" evidence="6">
    <location>
        <begin position="343"/>
        <end position="367"/>
    </location>
</feature>
<keyword evidence="2" id="KW-0813">Transport</keyword>
<gene>
    <name evidence="7" type="ordered locus">TERTU_0626</name>
</gene>
<feature type="transmembrane region" description="Helical" evidence="6">
    <location>
        <begin position="16"/>
        <end position="35"/>
    </location>
</feature>
<feature type="transmembrane region" description="Helical" evidence="6">
    <location>
        <begin position="148"/>
        <end position="166"/>
    </location>
</feature>
<proteinExistence type="predicted"/>
<feature type="transmembrane region" description="Helical" evidence="6">
    <location>
        <begin position="92"/>
        <end position="110"/>
    </location>
</feature>
<feature type="transmembrane region" description="Helical" evidence="6">
    <location>
        <begin position="379"/>
        <end position="409"/>
    </location>
</feature>
<dbReference type="OrthoDB" id="9766267at2"/>
<dbReference type="PANTHER" id="PTHR10283">
    <property type="entry name" value="SOLUTE CARRIER FAMILY 13 MEMBER"/>
    <property type="match status" value="1"/>
</dbReference>
<dbReference type="NCBIfam" id="TIGR00785">
    <property type="entry name" value="dass"/>
    <property type="match status" value="1"/>
</dbReference>
<dbReference type="InterPro" id="IPR001898">
    <property type="entry name" value="SLC13A/DASS"/>
</dbReference>
<evidence type="ECO:0000313" key="8">
    <source>
        <dbReference type="Proteomes" id="UP000009080"/>
    </source>
</evidence>
<feature type="transmembrane region" description="Helical" evidence="6">
    <location>
        <begin position="461"/>
        <end position="485"/>
    </location>
</feature>
<dbReference type="PANTHER" id="PTHR10283:SF82">
    <property type="entry name" value="SOLUTE CARRIER FAMILY 13 MEMBER 2"/>
    <property type="match status" value="1"/>
</dbReference>
<feature type="transmembrane region" description="Helical" evidence="6">
    <location>
        <begin position="66"/>
        <end position="85"/>
    </location>
</feature>
<dbReference type="CDD" id="cd01115">
    <property type="entry name" value="SLC13_permease"/>
    <property type="match status" value="1"/>
</dbReference>
<dbReference type="HOGENOM" id="CLU_005170_0_0_6"/>
<keyword evidence="4 6" id="KW-1133">Transmembrane helix</keyword>
<reference evidence="7 8" key="1">
    <citation type="journal article" date="2009" name="PLoS ONE">
        <title>The complete genome of Teredinibacter turnerae T7901: an intracellular endosymbiont of marine wood-boring bivalves (shipworms).</title>
        <authorList>
            <person name="Yang J.C."/>
            <person name="Madupu R."/>
            <person name="Durkin A.S."/>
            <person name="Ekborg N.A."/>
            <person name="Pedamallu C.S."/>
            <person name="Hostetler J.B."/>
            <person name="Radune D."/>
            <person name="Toms B.S."/>
            <person name="Henrissat B."/>
            <person name="Coutinho P.M."/>
            <person name="Schwarz S."/>
            <person name="Field L."/>
            <person name="Trindade-Silva A.E."/>
            <person name="Soares C.A.G."/>
            <person name="Elshahawi S."/>
            <person name="Hanora A."/>
            <person name="Schmidt E.W."/>
            <person name="Haygood M.G."/>
            <person name="Posfai J."/>
            <person name="Benner J."/>
            <person name="Madinger C."/>
            <person name="Nove J."/>
            <person name="Anton B."/>
            <person name="Chaudhary K."/>
            <person name="Foster J."/>
            <person name="Holman A."/>
            <person name="Kumar S."/>
            <person name="Lessard P.A."/>
            <person name="Luyten Y.A."/>
            <person name="Slatko B."/>
            <person name="Wood N."/>
            <person name="Wu B."/>
            <person name="Teplitski M."/>
            <person name="Mougous J.D."/>
            <person name="Ward N."/>
            <person name="Eisen J.A."/>
            <person name="Badger J.H."/>
            <person name="Distel D.L."/>
        </authorList>
    </citation>
    <scope>NUCLEOTIDE SEQUENCE [LARGE SCALE GENOMIC DNA]</scope>
    <source>
        <strain evidence="8">ATCC 39867 / T7901</strain>
    </source>
</reference>
<dbReference type="Proteomes" id="UP000009080">
    <property type="component" value="Chromosome"/>
</dbReference>
<accession>C5BNQ4</accession>
<dbReference type="EMBL" id="CP001614">
    <property type="protein sequence ID" value="ACR11531.1"/>
    <property type="molecule type" value="Genomic_DNA"/>
</dbReference>
<evidence type="ECO:0000256" key="1">
    <source>
        <dbReference type="ARBA" id="ARBA00004141"/>
    </source>
</evidence>
<dbReference type="PROSITE" id="PS01271">
    <property type="entry name" value="NA_SULFATE"/>
    <property type="match status" value="1"/>
</dbReference>
<evidence type="ECO:0000256" key="2">
    <source>
        <dbReference type="ARBA" id="ARBA00022448"/>
    </source>
</evidence>
<evidence type="ECO:0000256" key="6">
    <source>
        <dbReference type="SAM" id="Phobius"/>
    </source>
</evidence>
<keyword evidence="5 6" id="KW-0472">Membrane</keyword>
<feature type="transmembrane region" description="Helical" evidence="6">
    <location>
        <begin position="178"/>
        <end position="202"/>
    </location>
</feature>
<dbReference type="GO" id="GO:0015141">
    <property type="term" value="F:succinate transmembrane transporter activity"/>
    <property type="evidence" value="ECO:0007669"/>
    <property type="project" value="UniProtKB-ARBA"/>
</dbReference>
<evidence type="ECO:0000313" key="7">
    <source>
        <dbReference type="EMBL" id="ACR11531.1"/>
    </source>
</evidence>
<dbReference type="AlphaFoldDB" id="C5BNQ4"/>
<dbReference type="eggNOG" id="COG0471">
    <property type="taxonomic scope" value="Bacteria"/>
</dbReference>
<evidence type="ECO:0000256" key="4">
    <source>
        <dbReference type="ARBA" id="ARBA00022989"/>
    </source>
</evidence>
<name>C5BNQ4_TERTT</name>
<keyword evidence="8" id="KW-1185">Reference proteome</keyword>
<feature type="transmembrane region" description="Helical" evidence="6">
    <location>
        <begin position="303"/>
        <end position="323"/>
    </location>
</feature>
<organism evidence="7 8">
    <name type="scientific">Teredinibacter turnerae (strain ATCC 39867 / T7901)</name>
    <dbReference type="NCBI Taxonomy" id="377629"/>
    <lineage>
        <taxon>Bacteria</taxon>
        <taxon>Pseudomonadati</taxon>
        <taxon>Pseudomonadota</taxon>
        <taxon>Gammaproteobacteria</taxon>
        <taxon>Cellvibrionales</taxon>
        <taxon>Cellvibrionaceae</taxon>
        <taxon>Teredinibacter</taxon>
    </lineage>
</organism>
<dbReference type="Pfam" id="PF00939">
    <property type="entry name" value="Na_sulph_symp"/>
    <property type="match status" value="1"/>
</dbReference>
<dbReference type="RefSeq" id="WP_015817643.1">
    <property type="nucleotide sequence ID" value="NC_012997.1"/>
</dbReference>
<feature type="transmembrane region" description="Helical" evidence="6">
    <location>
        <begin position="279"/>
        <end position="297"/>
    </location>
</feature>
<feature type="transmembrane region" description="Helical" evidence="6">
    <location>
        <begin position="421"/>
        <end position="441"/>
    </location>
</feature>
<comment type="subcellular location">
    <subcellularLocation>
        <location evidence="1">Membrane</location>
        <topology evidence="1">Multi-pass membrane protein</topology>
    </subcellularLocation>
</comment>